<sequence>MGIAKRLVAEGLGTALLLTISGGCGVVAARLAGGDAALALLVGSVVSSAGLAVLILTFGGISGGHFNPVLTLSEAWRGKLPAGYVAPYIAAQLAGAVTGVAATHGMFGLELLVAASEVRTGAGLWLGEFVATFGLLSVFIGCGRSRPVAAPFAVAAYVMAACWFSSSSAFMNPALTLARAIGSAGGGIRPADAPGFILSQLAGAALASLVFAWLHGASRPAPIRS</sequence>
<name>A0A1I7HE72_9BURK</name>
<keyword evidence="4 7" id="KW-1133">Transmembrane helix</keyword>
<evidence type="ECO:0000313" key="9">
    <source>
        <dbReference type="Proteomes" id="UP000199391"/>
    </source>
</evidence>
<feature type="transmembrane region" description="Helical" evidence="7">
    <location>
        <begin position="195"/>
        <end position="214"/>
    </location>
</feature>
<feature type="transmembrane region" description="Helical" evidence="7">
    <location>
        <begin position="82"/>
        <end position="102"/>
    </location>
</feature>
<feature type="transmembrane region" description="Helical" evidence="7">
    <location>
        <begin position="12"/>
        <end position="32"/>
    </location>
</feature>
<evidence type="ECO:0000256" key="7">
    <source>
        <dbReference type="SAM" id="Phobius"/>
    </source>
</evidence>
<dbReference type="InterPro" id="IPR023271">
    <property type="entry name" value="Aquaporin-like"/>
</dbReference>
<gene>
    <name evidence="8" type="ORF">SAMN05216552_1005196</name>
</gene>
<dbReference type="GO" id="GO:0016020">
    <property type="term" value="C:membrane"/>
    <property type="evidence" value="ECO:0007669"/>
    <property type="project" value="UniProtKB-SubCell"/>
</dbReference>
<dbReference type="InterPro" id="IPR034294">
    <property type="entry name" value="Aquaporin_transptr"/>
</dbReference>
<dbReference type="PROSITE" id="PS51257">
    <property type="entry name" value="PROKAR_LIPOPROTEIN"/>
    <property type="match status" value="1"/>
</dbReference>
<evidence type="ECO:0000256" key="2">
    <source>
        <dbReference type="ARBA" id="ARBA00022448"/>
    </source>
</evidence>
<evidence type="ECO:0000256" key="1">
    <source>
        <dbReference type="ARBA" id="ARBA00004141"/>
    </source>
</evidence>
<keyword evidence="9" id="KW-1185">Reference proteome</keyword>
<comment type="similarity">
    <text evidence="6">Belongs to the MIP/aquaporin (TC 1.A.8) family.</text>
</comment>
<evidence type="ECO:0000256" key="3">
    <source>
        <dbReference type="ARBA" id="ARBA00022692"/>
    </source>
</evidence>
<feature type="transmembrane region" description="Helical" evidence="7">
    <location>
        <begin position="122"/>
        <end position="142"/>
    </location>
</feature>
<keyword evidence="3 6" id="KW-0812">Transmembrane</keyword>
<dbReference type="OrthoDB" id="9807293at2"/>
<keyword evidence="5 7" id="KW-0472">Membrane</keyword>
<dbReference type="SUPFAM" id="SSF81338">
    <property type="entry name" value="Aquaporin-like"/>
    <property type="match status" value="1"/>
</dbReference>
<dbReference type="Gene3D" id="1.20.1080.10">
    <property type="entry name" value="Glycerol uptake facilitator protein"/>
    <property type="match status" value="2"/>
</dbReference>
<dbReference type="InterPro" id="IPR000425">
    <property type="entry name" value="MIP"/>
</dbReference>
<dbReference type="PANTHER" id="PTHR45724">
    <property type="entry name" value="AQUAPORIN NIP2-1"/>
    <property type="match status" value="1"/>
</dbReference>
<feature type="transmembrane region" description="Helical" evidence="7">
    <location>
        <begin position="154"/>
        <end position="175"/>
    </location>
</feature>
<proteinExistence type="inferred from homology"/>
<dbReference type="PANTHER" id="PTHR45724:SF13">
    <property type="entry name" value="AQUAPORIN NIP1-1-RELATED"/>
    <property type="match status" value="1"/>
</dbReference>
<keyword evidence="2 6" id="KW-0813">Transport</keyword>
<dbReference type="Pfam" id="PF00230">
    <property type="entry name" value="MIP"/>
    <property type="match status" value="1"/>
</dbReference>
<reference evidence="9" key="1">
    <citation type="submission" date="2016-10" db="EMBL/GenBank/DDBJ databases">
        <authorList>
            <person name="Varghese N."/>
            <person name="Submissions S."/>
        </authorList>
    </citation>
    <scope>NUCLEOTIDE SEQUENCE [LARGE SCALE GENOMIC DNA]</scope>
    <source>
        <strain evidence="9">CGMCC 1.11014</strain>
    </source>
</reference>
<dbReference type="AlphaFoldDB" id="A0A1I7HE72"/>
<comment type="subcellular location">
    <subcellularLocation>
        <location evidence="1">Membrane</location>
        <topology evidence="1">Multi-pass membrane protein</topology>
    </subcellularLocation>
</comment>
<protein>
    <submittedName>
        <fullName evidence="8">Glycerol uptake facilitator (Major Intrinsic Protein Family)</fullName>
    </submittedName>
</protein>
<feature type="transmembrane region" description="Helical" evidence="7">
    <location>
        <begin position="38"/>
        <end position="61"/>
    </location>
</feature>
<accession>A0A1I7HE72</accession>
<dbReference type="RefSeq" id="WP_093554971.1">
    <property type="nucleotide sequence ID" value="NZ_FPBO01000005.1"/>
</dbReference>
<organism evidence="8 9">
    <name type="scientific">Pseudoduganella namucuonensis</name>
    <dbReference type="NCBI Taxonomy" id="1035707"/>
    <lineage>
        <taxon>Bacteria</taxon>
        <taxon>Pseudomonadati</taxon>
        <taxon>Pseudomonadota</taxon>
        <taxon>Betaproteobacteria</taxon>
        <taxon>Burkholderiales</taxon>
        <taxon>Oxalobacteraceae</taxon>
        <taxon>Telluria group</taxon>
        <taxon>Pseudoduganella</taxon>
    </lineage>
</organism>
<dbReference type="Proteomes" id="UP000199391">
    <property type="component" value="Unassembled WGS sequence"/>
</dbReference>
<dbReference type="PRINTS" id="PR00783">
    <property type="entry name" value="MINTRINSICP"/>
</dbReference>
<evidence type="ECO:0000256" key="6">
    <source>
        <dbReference type="RuleBase" id="RU000477"/>
    </source>
</evidence>
<evidence type="ECO:0000256" key="5">
    <source>
        <dbReference type="ARBA" id="ARBA00023136"/>
    </source>
</evidence>
<dbReference type="GO" id="GO:0015267">
    <property type="term" value="F:channel activity"/>
    <property type="evidence" value="ECO:0007669"/>
    <property type="project" value="InterPro"/>
</dbReference>
<evidence type="ECO:0000313" key="8">
    <source>
        <dbReference type="EMBL" id="SFU58869.1"/>
    </source>
</evidence>
<dbReference type="STRING" id="1035707.SAMN05216552_1005196"/>
<evidence type="ECO:0000256" key="4">
    <source>
        <dbReference type="ARBA" id="ARBA00022989"/>
    </source>
</evidence>
<dbReference type="EMBL" id="FPBO01000005">
    <property type="protein sequence ID" value="SFU58869.1"/>
    <property type="molecule type" value="Genomic_DNA"/>
</dbReference>